<dbReference type="Proteomes" id="UP001279410">
    <property type="component" value="Unassembled WGS sequence"/>
</dbReference>
<feature type="region of interest" description="Disordered" evidence="1">
    <location>
        <begin position="259"/>
        <end position="287"/>
    </location>
</feature>
<feature type="compositionally biased region" description="Basic and acidic residues" evidence="1">
    <location>
        <begin position="167"/>
        <end position="176"/>
    </location>
</feature>
<feature type="region of interest" description="Disordered" evidence="1">
    <location>
        <begin position="1"/>
        <end position="66"/>
    </location>
</feature>
<evidence type="ECO:0000313" key="3">
    <source>
        <dbReference type="Proteomes" id="UP001279410"/>
    </source>
</evidence>
<accession>A0AAD3RHP7</accession>
<name>A0AAD3RHP7_LATJO</name>
<organism evidence="2 3">
    <name type="scientific">Lates japonicus</name>
    <name type="common">Japanese lates</name>
    <dbReference type="NCBI Taxonomy" id="270547"/>
    <lineage>
        <taxon>Eukaryota</taxon>
        <taxon>Metazoa</taxon>
        <taxon>Chordata</taxon>
        <taxon>Craniata</taxon>
        <taxon>Vertebrata</taxon>
        <taxon>Euteleostomi</taxon>
        <taxon>Actinopterygii</taxon>
        <taxon>Neopterygii</taxon>
        <taxon>Teleostei</taxon>
        <taxon>Neoteleostei</taxon>
        <taxon>Acanthomorphata</taxon>
        <taxon>Carangaria</taxon>
        <taxon>Carangaria incertae sedis</taxon>
        <taxon>Centropomidae</taxon>
        <taxon>Lates</taxon>
    </lineage>
</organism>
<feature type="compositionally biased region" description="Basic and acidic residues" evidence="1">
    <location>
        <begin position="24"/>
        <end position="36"/>
    </location>
</feature>
<sequence>EISSLVGEDRVESSEAVAMVTAEEGDKPGLRVHMEGSEAAAQMETSDSGLPQELMSSEGDGGEVVSGTTTLMVTTGQTPDQPAVTMVTEDAAQQATIQAVLQAAGPAKILAAATVSEATNGIAATAGVRRTTAGRQKEAASRSHHANNTSTTAFEVTARAPGLADQVRGRQEDHGRSLHPNKPDSPSAGRFPENKTTPVFSSSNNTAASPTTAPPPPFDHTSYQSQLRSYINAPAEHPPHRLPHHLPILNHAHLQPLKHSSCLPSPSHHNQFNTRQSPGCNTLARSS</sequence>
<protein>
    <submittedName>
        <fullName evidence="2">Host cell factor 1-like isoform X1</fullName>
    </submittedName>
</protein>
<gene>
    <name evidence="2" type="ORF">AKAME5_002043500</name>
</gene>
<feature type="non-terminal residue" evidence="2">
    <location>
        <position position="1"/>
    </location>
</feature>
<dbReference type="AlphaFoldDB" id="A0AAD3RHP7"/>
<feature type="compositionally biased region" description="Polar residues" evidence="1">
    <location>
        <begin position="262"/>
        <end position="287"/>
    </location>
</feature>
<evidence type="ECO:0000313" key="2">
    <source>
        <dbReference type="EMBL" id="GLD69122.1"/>
    </source>
</evidence>
<evidence type="ECO:0000256" key="1">
    <source>
        <dbReference type="SAM" id="MobiDB-lite"/>
    </source>
</evidence>
<reference evidence="2" key="1">
    <citation type="submission" date="2022-08" db="EMBL/GenBank/DDBJ databases">
        <title>Genome sequencing of akame (Lates japonicus).</title>
        <authorList>
            <person name="Hashiguchi Y."/>
            <person name="Takahashi H."/>
        </authorList>
    </citation>
    <scope>NUCLEOTIDE SEQUENCE</scope>
    <source>
        <strain evidence="2">Kochi</strain>
    </source>
</reference>
<feature type="region of interest" description="Disordered" evidence="1">
    <location>
        <begin position="126"/>
        <end position="223"/>
    </location>
</feature>
<keyword evidence="3" id="KW-1185">Reference proteome</keyword>
<comment type="caution">
    <text evidence="2">The sequence shown here is derived from an EMBL/GenBank/DDBJ whole genome shotgun (WGS) entry which is preliminary data.</text>
</comment>
<feature type="compositionally biased region" description="Low complexity" evidence="1">
    <location>
        <begin position="201"/>
        <end position="211"/>
    </location>
</feature>
<dbReference type="EMBL" id="BRZM01000171">
    <property type="protein sequence ID" value="GLD69122.1"/>
    <property type="molecule type" value="Genomic_DNA"/>
</dbReference>
<proteinExistence type="predicted"/>